<evidence type="ECO:0000313" key="4">
    <source>
        <dbReference type="Proteomes" id="UP000598146"/>
    </source>
</evidence>
<dbReference type="AlphaFoldDB" id="A0A931CA68"/>
<protein>
    <submittedName>
        <fullName evidence="3">DUF4873 domain-containing protein</fullName>
    </submittedName>
</protein>
<proteinExistence type="predicted"/>
<evidence type="ECO:0000313" key="3">
    <source>
        <dbReference type="EMBL" id="MBG0561145.1"/>
    </source>
</evidence>
<name>A0A931CA68_9ACTN</name>
<organism evidence="3 4">
    <name type="scientific">Actinoplanes aureus</name>
    <dbReference type="NCBI Taxonomy" id="2792083"/>
    <lineage>
        <taxon>Bacteria</taxon>
        <taxon>Bacillati</taxon>
        <taxon>Actinomycetota</taxon>
        <taxon>Actinomycetes</taxon>
        <taxon>Micromonosporales</taxon>
        <taxon>Micromonosporaceae</taxon>
        <taxon>Actinoplanes</taxon>
    </lineage>
</organism>
<dbReference type="EMBL" id="JADQTO010000003">
    <property type="protein sequence ID" value="MBG0561145.1"/>
    <property type="molecule type" value="Genomic_DNA"/>
</dbReference>
<dbReference type="RefSeq" id="WP_196412956.1">
    <property type="nucleotide sequence ID" value="NZ_JADQTO010000003.1"/>
</dbReference>
<comment type="caution">
    <text evidence="3">The sequence shown here is derived from an EMBL/GenBank/DDBJ whole genome shotgun (WGS) entry which is preliminary data.</text>
</comment>
<reference evidence="3" key="1">
    <citation type="submission" date="2020-11" db="EMBL/GenBank/DDBJ databases">
        <title>Isolation and identification of active actinomycetes.</title>
        <authorList>
            <person name="Sun X."/>
        </authorList>
    </citation>
    <scope>NUCLEOTIDE SEQUENCE</scope>
    <source>
        <strain evidence="3">NEAU-A11</strain>
    </source>
</reference>
<evidence type="ECO:0000256" key="1">
    <source>
        <dbReference type="SAM" id="MobiDB-lite"/>
    </source>
</evidence>
<feature type="compositionally biased region" description="Pro residues" evidence="1">
    <location>
        <begin position="92"/>
        <end position="110"/>
    </location>
</feature>
<feature type="region of interest" description="Disordered" evidence="1">
    <location>
        <begin position="71"/>
        <end position="120"/>
    </location>
</feature>
<dbReference type="Pfam" id="PF16170">
    <property type="entry name" value="DUF4873"/>
    <property type="match status" value="1"/>
</dbReference>
<feature type="compositionally biased region" description="Low complexity" evidence="1">
    <location>
        <begin position="111"/>
        <end position="120"/>
    </location>
</feature>
<gene>
    <name evidence="3" type="ORF">I4J89_06680</name>
</gene>
<evidence type="ECO:0000259" key="2">
    <source>
        <dbReference type="Pfam" id="PF16170"/>
    </source>
</evidence>
<dbReference type="Proteomes" id="UP000598146">
    <property type="component" value="Unassembled WGS sequence"/>
</dbReference>
<feature type="domain" description="DUF4873" evidence="2">
    <location>
        <begin position="6"/>
        <end position="93"/>
    </location>
</feature>
<keyword evidence="4" id="KW-1185">Reference proteome</keyword>
<dbReference type="InterPro" id="IPR032371">
    <property type="entry name" value="DUF4873"/>
</dbReference>
<accession>A0A931CA68</accession>
<sequence>MSTDQEEYRGAATLRLDDGPVPVEVRMSAYFEPVEGRFRWAGRTGPDQMLRERVGAGLRRAAIVIDRRETPVKLGDPDPWGGVRITGTGTPPWFPASPPAGSPASPPASPPASEGAGHAG</sequence>